<feature type="transmembrane region" description="Helical" evidence="11">
    <location>
        <begin position="32"/>
        <end position="55"/>
    </location>
</feature>
<name>B3MD86_DROAN</name>
<proteinExistence type="predicted"/>
<dbReference type="PANTHER" id="PTHR21425:SF2">
    <property type="entry name" value="PROTEIN C1ORF43"/>
    <property type="match status" value="1"/>
</dbReference>
<evidence type="ECO:0000256" key="7">
    <source>
        <dbReference type="ARBA" id="ARBA00023034"/>
    </source>
</evidence>
<keyword evidence="5 11" id="KW-0812">Transmembrane</keyword>
<evidence type="ECO:0000256" key="6">
    <source>
        <dbReference type="ARBA" id="ARBA00022989"/>
    </source>
</evidence>
<keyword evidence="9 11" id="KW-0472">Membrane</keyword>
<dbReference type="GO" id="GO:0016020">
    <property type="term" value="C:membrane"/>
    <property type="evidence" value="ECO:0007669"/>
    <property type="project" value="UniProtKB-SubCell"/>
</dbReference>
<evidence type="ECO:0000256" key="4">
    <source>
        <dbReference type="ARBA" id="ARBA00004555"/>
    </source>
</evidence>
<reference evidence="12 13" key="1">
    <citation type="journal article" date="2007" name="Nature">
        <title>Evolution of genes and genomes on the Drosophila phylogeny.</title>
        <authorList>
            <consortium name="Drosophila 12 Genomes Consortium"/>
            <person name="Clark A.G."/>
            <person name="Eisen M.B."/>
            <person name="Smith D.R."/>
            <person name="Bergman C.M."/>
            <person name="Oliver B."/>
            <person name="Markow T.A."/>
            <person name="Kaufman T.C."/>
            <person name="Kellis M."/>
            <person name="Gelbart W."/>
            <person name="Iyer V.N."/>
            <person name="Pollard D.A."/>
            <person name="Sackton T.B."/>
            <person name="Larracuente A.M."/>
            <person name="Singh N.D."/>
            <person name="Abad J.P."/>
            <person name="Abt D.N."/>
            <person name="Adryan B."/>
            <person name="Aguade M."/>
            <person name="Akashi H."/>
            <person name="Anderson W.W."/>
            <person name="Aquadro C.F."/>
            <person name="Ardell D.H."/>
            <person name="Arguello R."/>
            <person name="Artieri C.G."/>
            <person name="Barbash D.A."/>
            <person name="Barker D."/>
            <person name="Barsanti P."/>
            <person name="Batterham P."/>
            <person name="Batzoglou S."/>
            <person name="Begun D."/>
            <person name="Bhutkar A."/>
            <person name="Blanco E."/>
            <person name="Bosak S.A."/>
            <person name="Bradley R.K."/>
            <person name="Brand A.D."/>
            <person name="Brent M.R."/>
            <person name="Brooks A.N."/>
            <person name="Brown R.H."/>
            <person name="Butlin R.K."/>
            <person name="Caggese C."/>
            <person name="Calvi B.R."/>
            <person name="Bernardo de Carvalho A."/>
            <person name="Caspi A."/>
            <person name="Castrezana S."/>
            <person name="Celniker S.E."/>
            <person name="Chang J.L."/>
            <person name="Chapple C."/>
            <person name="Chatterji S."/>
            <person name="Chinwalla A."/>
            <person name="Civetta A."/>
            <person name="Clifton S.W."/>
            <person name="Comeron J.M."/>
            <person name="Costello J.C."/>
            <person name="Coyne J.A."/>
            <person name="Daub J."/>
            <person name="David R.G."/>
            <person name="Delcher A.L."/>
            <person name="Delehaunty K."/>
            <person name="Do C.B."/>
            <person name="Ebling H."/>
            <person name="Edwards K."/>
            <person name="Eickbush T."/>
            <person name="Evans J.D."/>
            <person name="Filipski A."/>
            <person name="Findeiss S."/>
            <person name="Freyhult E."/>
            <person name="Fulton L."/>
            <person name="Fulton R."/>
            <person name="Garcia A.C."/>
            <person name="Gardiner A."/>
            <person name="Garfield D.A."/>
            <person name="Garvin B.E."/>
            <person name="Gibson G."/>
            <person name="Gilbert D."/>
            <person name="Gnerre S."/>
            <person name="Godfrey J."/>
            <person name="Good R."/>
            <person name="Gotea V."/>
            <person name="Gravely B."/>
            <person name="Greenberg A.J."/>
            <person name="Griffiths-Jones S."/>
            <person name="Gross S."/>
            <person name="Guigo R."/>
            <person name="Gustafson E.A."/>
            <person name="Haerty W."/>
            <person name="Hahn M.W."/>
            <person name="Halligan D.L."/>
            <person name="Halpern A.L."/>
            <person name="Halter G.M."/>
            <person name="Han M.V."/>
            <person name="Heger A."/>
            <person name="Hillier L."/>
            <person name="Hinrichs A.S."/>
            <person name="Holmes I."/>
            <person name="Hoskins R.A."/>
            <person name="Hubisz M.J."/>
            <person name="Hultmark D."/>
            <person name="Huntley M.A."/>
            <person name="Jaffe D.B."/>
            <person name="Jagadeeshan S."/>
            <person name="Jeck W.R."/>
            <person name="Johnson J."/>
            <person name="Jones C.D."/>
            <person name="Jordan W.C."/>
            <person name="Karpen G.H."/>
            <person name="Kataoka E."/>
            <person name="Keightley P.D."/>
            <person name="Kheradpour P."/>
            <person name="Kirkness E.F."/>
            <person name="Koerich L.B."/>
            <person name="Kristiansen K."/>
            <person name="Kudrna D."/>
            <person name="Kulathinal R.J."/>
            <person name="Kumar S."/>
            <person name="Kwok R."/>
            <person name="Lander E."/>
            <person name="Langley C.H."/>
            <person name="Lapoint R."/>
            <person name="Lazzaro B.P."/>
            <person name="Lee S.J."/>
            <person name="Levesque L."/>
            <person name="Li R."/>
            <person name="Lin C.F."/>
            <person name="Lin M.F."/>
            <person name="Lindblad-Toh K."/>
            <person name="Llopart A."/>
            <person name="Long M."/>
            <person name="Low L."/>
            <person name="Lozovsky E."/>
            <person name="Lu J."/>
            <person name="Luo M."/>
            <person name="Machado C.A."/>
            <person name="Makalowski W."/>
            <person name="Marzo M."/>
            <person name="Matsuda M."/>
            <person name="Matzkin L."/>
            <person name="McAllister B."/>
            <person name="McBride C.S."/>
            <person name="McKernan B."/>
            <person name="McKernan K."/>
            <person name="Mendez-Lago M."/>
            <person name="Minx P."/>
            <person name="Mollenhauer M.U."/>
            <person name="Montooth K."/>
            <person name="Mount S.M."/>
            <person name="Mu X."/>
            <person name="Myers E."/>
            <person name="Negre B."/>
            <person name="Newfeld S."/>
            <person name="Nielsen R."/>
            <person name="Noor M.A."/>
            <person name="O'Grady P."/>
            <person name="Pachter L."/>
            <person name="Papaceit M."/>
            <person name="Parisi M.J."/>
            <person name="Parisi M."/>
            <person name="Parts L."/>
            <person name="Pedersen J.S."/>
            <person name="Pesole G."/>
            <person name="Phillippy A.M."/>
            <person name="Ponting C.P."/>
            <person name="Pop M."/>
            <person name="Porcelli D."/>
            <person name="Powell J.R."/>
            <person name="Prohaska S."/>
            <person name="Pruitt K."/>
            <person name="Puig M."/>
            <person name="Quesneville H."/>
            <person name="Ram K.R."/>
            <person name="Rand D."/>
            <person name="Rasmussen M.D."/>
            <person name="Reed L.K."/>
            <person name="Reenan R."/>
            <person name="Reily A."/>
            <person name="Remington K.A."/>
            <person name="Rieger T.T."/>
            <person name="Ritchie M.G."/>
            <person name="Robin C."/>
            <person name="Rogers Y.H."/>
            <person name="Rohde C."/>
            <person name="Rozas J."/>
            <person name="Rubenfield M.J."/>
            <person name="Ruiz A."/>
            <person name="Russo S."/>
            <person name="Salzberg S.L."/>
            <person name="Sanchez-Gracia A."/>
            <person name="Saranga D.J."/>
            <person name="Sato H."/>
            <person name="Schaeffer S.W."/>
            <person name="Schatz M.C."/>
            <person name="Schlenke T."/>
            <person name="Schwartz R."/>
            <person name="Segarra C."/>
            <person name="Singh R.S."/>
            <person name="Sirot L."/>
            <person name="Sirota M."/>
            <person name="Sisneros N.B."/>
            <person name="Smith C.D."/>
            <person name="Smith T.F."/>
            <person name="Spieth J."/>
            <person name="Stage D.E."/>
            <person name="Stark A."/>
            <person name="Stephan W."/>
            <person name="Strausberg R.L."/>
            <person name="Strempel S."/>
            <person name="Sturgill D."/>
            <person name="Sutton G."/>
            <person name="Sutton G.G."/>
            <person name="Tao W."/>
            <person name="Teichmann S."/>
            <person name="Tobari Y.N."/>
            <person name="Tomimura Y."/>
            <person name="Tsolas J.M."/>
            <person name="Valente V.L."/>
            <person name="Venter E."/>
            <person name="Venter J.C."/>
            <person name="Vicario S."/>
            <person name="Vieira F.G."/>
            <person name="Vilella A.J."/>
            <person name="Villasante A."/>
            <person name="Walenz B."/>
            <person name="Wang J."/>
            <person name="Wasserman M."/>
            <person name="Watts T."/>
            <person name="Wilson D."/>
            <person name="Wilson R.K."/>
            <person name="Wing R.A."/>
            <person name="Wolfner M.F."/>
            <person name="Wong A."/>
            <person name="Wong G.K."/>
            <person name="Wu C.I."/>
            <person name="Wu G."/>
            <person name="Yamamoto D."/>
            <person name="Yang H.P."/>
            <person name="Yang S.P."/>
            <person name="Yorke J.A."/>
            <person name="Yoshida K."/>
            <person name="Zdobnov E."/>
            <person name="Zhang P."/>
            <person name="Zhang Y."/>
            <person name="Zimin A.V."/>
            <person name="Baldwin J."/>
            <person name="Abdouelleil A."/>
            <person name="Abdulkadir J."/>
            <person name="Abebe A."/>
            <person name="Abera B."/>
            <person name="Abreu J."/>
            <person name="Acer S.C."/>
            <person name="Aftuck L."/>
            <person name="Alexander A."/>
            <person name="An P."/>
            <person name="Anderson E."/>
            <person name="Anderson S."/>
            <person name="Arachi H."/>
            <person name="Azer M."/>
            <person name="Bachantsang P."/>
            <person name="Barry A."/>
            <person name="Bayul T."/>
            <person name="Berlin A."/>
            <person name="Bessette D."/>
            <person name="Bloom T."/>
            <person name="Blye J."/>
            <person name="Boguslavskiy L."/>
            <person name="Bonnet C."/>
            <person name="Boukhgalter B."/>
            <person name="Bourzgui I."/>
            <person name="Brown A."/>
            <person name="Cahill P."/>
            <person name="Channer S."/>
            <person name="Cheshatsang Y."/>
            <person name="Chuda L."/>
            <person name="Citroen M."/>
            <person name="Collymore A."/>
            <person name="Cooke P."/>
            <person name="Costello M."/>
            <person name="D'Aco K."/>
            <person name="Daza R."/>
            <person name="De Haan G."/>
            <person name="DeGray S."/>
            <person name="DeMaso C."/>
            <person name="Dhargay N."/>
            <person name="Dooley K."/>
            <person name="Dooley E."/>
            <person name="Doricent M."/>
            <person name="Dorje P."/>
            <person name="Dorjee K."/>
            <person name="Dupes A."/>
            <person name="Elong R."/>
            <person name="Falk J."/>
            <person name="Farina A."/>
            <person name="Faro S."/>
            <person name="Ferguson D."/>
            <person name="Fisher S."/>
            <person name="Foley C.D."/>
            <person name="Franke A."/>
            <person name="Friedrich D."/>
            <person name="Gadbois L."/>
            <person name="Gearin G."/>
            <person name="Gearin C.R."/>
            <person name="Giannoukos G."/>
            <person name="Goode T."/>
            <person name="Graham J."/>
            <person name="Grandbois E."/>
            <person name="Grewal S."/>
            <person name="Gyaltsen K."/>
            <person name="Hafez N."/>
            <person name="Hagos B."/>
            <person name="Hall J."/>
            <person name="Henson C."/>
            <person name="Hollinger A."/>
            <person name="Honan T."/>
            <person name="Huard M.D."/>
            <person name="Hughes L."/>
            <person name="Hurhula B."/>
            <person name="Husby M.E."/>
            <person name="Kamat A."/>
            <person name="Kanga B."/>
            <person name="Kashin S."/>
            <person name="Khazanovich D."/>
            <person name="Kisner P."/>
            <person name="Lance K."/>
            <person name="Lara M."/>
            <person name="Lee W."/>
            <person name="Lennon N."/>
            <person name="Letendre F."/>
            <person name="LeVine R."/>
            <person name="Lipovsky A."/>
            <person name="Liu X."/>
            <person name="Liu J."/>
            <person name="Liu S."/>
            <person name="Lokyitsang T."/>
            <person name="Lokyitsang Y."/>
            <person name="Lubonja R."/>
            <person name="Lui A."/>
            <person name="MacDonald P."/>
            <person name="Magnisalis V."/>
            <person name="Maru K."/>
            <person name="Matthews C."/>
            <person name="McCusker W."/>
            <person name="McDonough S."/>
            <person name="Mehta T."/>
            <person name="Meldrim J."/>
            <person name="Meneus L."/>
            <person name="Mihai O."/>
            <person name="Mihalev A."/>
            <person name="Mihova T."/>
            <person name="Mittelman R."/>
            <person name="Mlenga V."/>
            <person name="Montmayeur A."/>
            <person name="Mulrain L."/>
            <person name="Navidi A."/>
            <person name="Naylor J."/>
            <person name="Negash T."/>
            <person name="Nguyen T."/>
            <person name="Nguyen N."/>
            <person name="Nicol R."/>
            <person name="Norbu C."/>
            <person name="Norbu N."/>
            <person name="Novod N."/>
            <person name="O'Neill B."/>
            <person name="Osman S."/>
            <person name="Markiewicz E."/>
            <person name="Oyono O.L."/>
            <person name="Patti C."/>
            <person name="Phunkhang P."/>
            <person name="Pierre F."/>
            <person name="Priest M."/>
            <person name="Raghuraman S."/>
            <person name="Rege F."/>
            <person name="Reyes R."/>
            <person name="Rise C."/>
            <person name="Rogov P."/>
            <person name="Ross K."/>
            <person name="Ryan E."/>
            <person name="Settipalli S."/>
            <person name="Shea T."/>
            <person name="Sherpa N."/>
            <person name="Shi L."/>
            <person name="Shih D."/>
            <person name="Sparrow T."/>
            <person name="Spaulding J."/>
            <person name="Stalker J."/>
            <person name="Stange-Thomann N."/>
            <person name="Stavropoulos S."/>
            <person name="Stone C."/>
            <person name="Strader C."/>
            <person name="Tesfaye S."/>
            <person name="Thomson T."/>
            <person name="Thoulutsang Y."/>
            <person name="Thoulutsang D."/>
            <person name="Topham K."/>
            <person name="Topping I."/>
            <person name="Tsamla T."/>
            <person name="Vassiliev H."/>
            <person name="Vo A."/>
            <person name="Wangchuk T."/>
            <person name="Wangdi T."/>
            <person name="Weiand M."/>
            <person name="Wilkinson J."/>
            <person name="Wilson A."/>
            <person name="Yadav S."/>
            <person name="Young G."/>
            <person name="Yu Q."/>
            <person name="Zembek L."/>
            <person name="Zhong D."/>
            <person name="Zimmer A."/>
            <person name="Zwirko Z."/>
            <person name="Jaffe D.B."/>
            <person name="Alvarez P."/>
            <person name="Brockman W."/>
            <person name="Butler J."/>
            <person name="Chin C."/>
            <person name="Gnerre S."/>
            <person name="Grabherr M."/>
            <person name="Kleber M."/>
            <person name="Mauceli E."/>
            <person name="MacCallum I."/>
        </authorList>
    </citation>
    <scope>NUCLEOTIDE SEQUENCE [LARGE SCALE GENOMIC DNA]</scope>
    <source>
        <strain evidence="13">Tucson 14024-0371.13</strain>
    </source>
</reference>
<dbReference type="KEGG" id="dan:6494290"/>
<dbReference type="PhylomeDB" id="B3MD86"/>
<dbReference type="InterPro" id="IPR010876">
    <property type="entry name" value="C1orf43"/>
</dbReference>
<evidence type="ECO:0000313" key="13">
    <source>
        <dbReference type="Proteomes" id="UP000007801"/>
    </source>
</evidence>
<evidence type="ECO:0000313" key="12">
    <source>
        <dbReference type="EMBL" id="EDV37419.1"/>
    </source>
</evidence>
<keyword evidence="7" id="KW-0333">Golgi apparatus</keyword>
<dbReference type="GO" id="GO:0005794">
    <property type="term" value="C:Golgi apparatus"/>
    <property type="evidence" value="ECO:0007669"/>
    <property type="project" value="UniProtKB-SubCell"/>
</dbReference>
<dbReference type="InParanoid" id="B3MD86"/>
<comment type="subcellular location">
    <subcellularLocation>
        <location evidence="4">Golgi apparatus</location>
    </subcellularLocation>
    <subcellularLocation>
        <location evidence="2">Membrane</location>
        <topology evidence="2">Single-pass membrane protein</topology>
    </subcellularLocation>
    <subcellularLocation>
        <location evidence="3">Mitochondrion</location>
    </subcellularLocation>
</comment>
<evidence type="ECO:0000256" key="11">
    <source>
        <dbReference type="SAM" id="Phobius"/>
    </source>
</evidence>
<evidence type="ECO:0000256" key="8">
    <source>
        <dbReference type="ARBA" id="ARBA00023128"/>
    </source>
</evidence>
<dbReference type="GO" id="GO:0005739">
    <property type="term" value="C:mitochondrion"/>
    <property type="evidence" value="ECO:0007669"/>
    <property type="project" value="UniProtKB-SubCell"/>
</dbReference>
<keyword evidence="8" id="KW-0496">Mitochondrion</keyword>
<evidence type="ECO:0000256" key="1">
    <source>
        <dbReference type="ARBA" id="ARBA00002620"/>
    </source>
</evidence>
<dbReference type="GeneID" id="6494290"/>
<dbReference type="PANTHER" id="PTHR21425">
    <property type="entry name" value="NICE-3"/>
    <property type="match status" value="1"/>
</dbReference>
<dbReference type="Pfam" id="PF07406">
    <property type="entry name" value="NICE-3"/>
    <property type="match status" value="1"/>
</dbReference>
<feature type="region of interest" description="Disordered" evidence="10">
    <location>
        <begin position="238"/>
        <end position="258"/>
    </location>
</feature>
<comment type="function">
    <text evidence="1">General regulator of phagocytosis. Required to uptake Gram negative bacterium by macrophages.</text>
</comment>
<dbReference type="FunCoup" id="B3MD86">
    <property type="interactions" value="126"/>
</dbReference>
<evidence type="ECO:0000256" key="3">
    <source>
        <dbReference type="ARBA" id="ARBA00004173"/>
    </source>
</evidence>
<protein>
    <submittedName>
        <fullName evidence="12">Uncharacterized protein</fullName>
    </submittedName>
</protein>
<evidence type="ECO:0000256" key="5">
    <source>
        <dbReference type="ARBA" id="ARBA00022692"/>
    </source>
</evidence>
<gene>
    <name evidence="12" type="primary">Dana\GF11426</name>
    <name evidence="12" type="synonym">dana_GLEANR_11484</name>
    <name evidence="12" type="ORF">GF11426</name>
</gene>
<organism evidence="12 13">
    <name type="scientific">Drosophila ananassae</name>
    <name type="common">Fruit fly</name>
    <dbReference type="NCBI Taxonomy" id="7217"/>
    <lineage>
        <taxon>Eukaryota</taxon>
        <taxon>Metazoa</taxon>
        <taxon>Ecdysozoa</taxon>
        <taxon>Arthropoda</taxon>
        <taxon>Hexapoda</taxon>
        <taxon>Insecta</taxon>
        <taxon>Pterygota</taxon>
        <taxon>Neoptera</taxon>
        <taxon>Endopterygota</taxon>
        <taxon>Diptera</taxon>
        <taxon>Brachycera</taxon>
        <taxon>Muscomorpha</taxon>
        <taxon>Ephydroidea</taxon>
        <taxon>Drosophilidae</taxon>
        <taxon>Drosophila</taxon>
        <taxon>Sophophora</taxon>
    </lineage>
</organism>
<dbReference type="OrthoDB" id="5960253at2759"/>
<feature type="compositionally biased region" description="Polar residues" evidence="10">
    <location>
        <begin position="249"/>
        <end position="258"/>
    </location>
</feature>
<evidence type="ECO:0000256" key="2">
    <source>
        <dbReference type="ARBA" id="ARBA00004167"/>
    </source>
</evidence>
<dbReference type="eggNOG" id="ENOG502QUKH">
    <property type="taxonomic scope" value="Eukaryota"/>
</dbReference>
<evidence type="ECO:0000256" key="10">
    <source>
        <dbReference type="SAM" id="MobiDB-lite"/>
    </source>
</evidence>
<evidence type="ECO:0000256" key="9">
    <source>
        <dbReference type="ARBA" id="ARBA00023136"/>
    </source>
</evidence>
<keyword evidence="13" id="KW-1185">Reference proteome</keyword>
<sequence length="352" mass="39267">MDGHLRLHKLGDFITPEIQHKVVKAGGNMEQLSGVMIIIIISGGVLTSLMLFIFAKRQIMRFQLRGRRGPHVPVGNDAKKALRREIERRLDCIPKITKEPKLLWNDGDKYIVQPEPEAPLPPYYYRMKAVDDVKLLESEIARADGSSRHAPESLRAFLLTTLSVTLNGAGQRMIHQYCDMYEHARHDPNEFGKDEYEAYHHLLLKLLEASKQLKNYNSRKASPARTPRKQTKMHSLLDPARLRPPPTMKNVQPSSELTTGQHAKVNLTLGLQGGGGGVGAGGDGDAEVAANPLHLQAPSDRDLIIRNRIKTPTLDDIIVEADHHQSGDSSVMEDNEIKSISSAHFQRNSSNV</sequence>
<dbReference type="AlphaFoldDB" id="B3MD86"/>
<keyword evidence="6 11" id="KW-1133">Transmembrane helix</keyword>
<dbReference type="OMA" id="QHAKVNM"/>
<dbReference type="HOGENOM" id="CLU_068266_1_0_1"/>
<accession>B3MD86</accession>
<dbReference type="Proteomes" id="UP000007801">
    <property type="component" value="Unassembled WGS sequence"/>
</dbReference>
<dbReference type="EMBL" id="CH902619">
    <property type="protein sequence ID" value="EDV37419.1"/>
    <property type="molecule type" value="Genomic_DNA"/>
</dbReference>